<feature type="non-terminal residue" evidence="4">
    <location>
        <position position="1"/>
    </location>
</feature>
<reference evidence="4" key="1">
    <citation type="journal article" date="2015" name="Nature">
        <title>Complex archaea that bridge the gap between prokaryotes and eukaryotes.</title>
        <authorList>
            <person name="Spang A."/>
            <person name="Saw J.H."/>
            <person name="Jorgensen S.L."/>
            <person name="Zaremba-Niedzwiedzka K."/>
            <person name="Martijn J."/>
            <person name="Lind A.E."/>
            <person name="van Eijk R."/>
            <person name="Schleper C."/>
            <person name="Guy L."/>
            <person name="Ettema T.J."/>
        </authorList>
    </citation>
    <scope>NUCLEOTIDE SEQUENCE</scope>
</reference>
<evidence type="ECO:0000256" key="2">
    <source>
        <dbReference type="SAM" id="MobiDB-lite"/>
    </source>
</evidence>
<dbReference type="SUPFAM" id="SSF51735">
    <property type="entry name" value="NAD(P)-binding Rossmann-fold domains"/>
    <property type="match status" value="1"/>
</dbReference>
<evidence type="ECO:0000313" key="4">
    <source>
        <dbReference type="EMBL" id="KKL47015.1"/>
    </source>
</evidence>
<comment type="similarity">
    <text evidence="1">Belongs to the polysaccharide synthase family.</text>
</comment>
<dbReference type="PANTHER" id="PTHR43318">
    <property type="entry name" value="UDP-N-ACETYLGLUCOSAMINE 4,6-DEHYDRATASE"/>
    <property type="match status" value="1"/>
</dbReference>
<dbReference type="PANTHER" id="PTHR43318:SF1">
    <property type="entry name" value="POLYSACCHARIDE BIOSYNTHESIS PROTEIN EPSC-RELATED"/>
    <property type="match status" value="1"/>
</dbReference>
<dbReference type="Gene3D" id="3.40.50.720">
    <property type="entry name" value="NAD(P)-binding Rossmann-like Domain"/>
    <property type="match status" value="2"/>
</dbReference>
<dbReference type="InterPro" id="IPR036291">
    <property type="entry name" value="NAD(P)-bd_dom_sf"/>
</dbReference>
<evidence type="ECO:0000256" key="1">
    <source>
        <dbReference type="ARBA" id="ARBA00007430"/>
    </source>
</evidence>
<gene>
    <name evidence="4" type="ORF">LCGC14_2339780</name>
</gene>
<comment type="caution">
    <text evidence="4">The sequence shown here is derived from an EMBL/GenBank/DDBJ whole genome shotgun (WGS) entry which is preliminary data.</text>
</comment>
<protein>
    <recommendedName>
        <fullName evidence="3">Polysaccharide biosynthesis protein CapD-like domain-containing protein</fullName>
    </recommendedName>
</protein>
<dbReference type="Pfam" id="PF02719">
    <property type="entry name" value="Polysacc_synt_2"/>
    <property type="match status" value="1"/>
</dbReference>
<dbReference type="InterPro" id="IPR003869">
    <property type="entry name" value="Polysac_CapD-like"/>
</dbReference>
<dbReference type="CDD" id="cd05237">
    <property type="entry name" value="UDP_invert_4-6DH_SDR_e"/>
    <property type="match status" value="1"/>
</dbReference>
<dbReference type="EMBL" id="LAZR01033824">
    <property type="protein sequence ID" value="KKL47015.1"/>
    <property type="molecule type" value="Genomic_DNA"/>
</dbReference>
<proteinExistence type="inferred from homology"/>
<feature type="region of interest" description="Disordered" evidence="2">
    <location>
        <begin position="1"/>
        <end position="21"/>
    </location>
</feature>
<dbReference type="InterPro" id="IPR051203">
    <property type="entry name" value="Polysaccharide_Synthase-Rel"/>
</dbReference>
<evidence type="ECO:0000259" key="3">
    <source>
        <dbReference type="Pfam" id="PF02719"/>
    </source>
</evidence>
<dbReference type="AlphaFoldDB" id="A0A0F9EQ41"/>
<sequence>DAEYGEDDTKNHTKTEQASMPDYVEGEYEAMLAAASDAFDFPDFDEITIALPSARSNEMRRIINICRKSGKRFRTLPGLGELINGSVSIKALRDVDYQDLLSRPPVDLDIDKIQNLLTDKRILVTGAGGSIGSELCRQIIQFHPKQLILLDASETNLYEIQMKLKHRFGSNSNVVILCDIKDKVCLGRIFDRYSPQMVYHAAAYKHVPMLELNPWQTIQNNLYGSQNVMQQCIQSKAEQFVLVSTDKAVRPTNVMGASKRICELLMQSLVGNGTVMMAVRFGNVVGSSGSVIPLFRDQIAMGGPVTVCHPEVMRYFMTIPEACQLILQSVTRGQDGEIFVLKMGTPVKIADMARDLIRLSGKEPDQDIEIVYTGLRPGEKLYEGIAGQGEDLLPTDHDKITVIRPNNHWNDGAGGHDSQEAFCNWLNPIIQELYALAEKQDGCGIREKLKELVPDYTPQENECVL</sequence>
<accession>A0A0F9EQ41</accession>
<name>A0A0F9EQ41_9ZZZZ</name>
<feature type="domain" description="Polysaccharide biosynthesis protein CapD-like" evidence="3">
    <location>
        <begin position="122"/>
        <end position="404"/>
    </location>
</feature>
<organism evidence="4">
    <name type="scientific">marine sediment metagenome</name>
    <dbReference type="NCBI Taxonomy" id="412755"/>
    <lineage>
        <taxon>unclassified sequences</taxon>
        <taxon>metagenomes</taxon>
        <taxon>ecological metagenomes</taxon>
    </lineage>
</organism>